<comment type="caution">
    <text evidence="1">The sequence shown here is derived from an EMBL/GenBank/DDBJ whole genome shotgun (WGS) entry which is preliminary data.</text>
</comment>
<accession>A0ACC2F7C8</accession>
<dbReference type="EMBL" id="CM055760">
    <property type="protein sequence ID" value="KAJ7987265.1"/>
    <property type="molecule type" value="Genomic_DNA"/>
</dbReference>
<reference evidence="1" key="1">
    <citation type="submission" date="2021-05" db="EMBL/GenBank/DDBJ databases">
        <authorList>
            <person name="Pan Q."/>
            <person name="Jouanno E."/>
            <person name="Zahm M."/>
            <person name="Klopp C."/>
            <person name="Cabau C."/>
            <person name="Louis A."/>
            <person name="Berthelot C."/>
            <person name="Parey E."/>
            <person name="Roest Crollius H."/>
            <person name="Montfort J."/>
            <person name="Robinson-Rechavi M."/>
            <person name="Bouchez O."/>
            <person name="Lampietro C."/>
            <person name="Lopez Roques C."/>
            <person name="Donnadieu C."/>
            <person name="Postlethwait J."/>
            <person name="Bobe J."/>
            <person name="Dillon D."/>
            <person name="Chandos A."/>
            <person name="von Hippel F."/>
            <person name="Guiguen Y."/>
        </authorList>
    </citation>
    <scope>NUCLEOTIDE SEQUENCE</scope>
    <source>
        <strain evidence="1">YG-Jan2019</strain>
    </source>
</reference>
<evidence type="ECO:0000313" key="1">
    <source>
        <dbReference type="EMBL" id="KAJ7987265.1"/>
    </source>
</evidence>
<sequence length="119" mass="13430">MPQDSVVLQTQSHPPRPVQQYGAFELRSTLTGLANQRPLTIARSQSISTRLISRPDSARRRIGRTGNILDPAFVLGPHTWLKRGKRHFFSFNPCRRLKSEQTVTLGSLVMKLEQCPCCS</sequence>
<proteinExistence type="predicted"/>
<dbReference type="Proteomes" id="UP001157502">
    <property type="component" value="Chromosome 33"/>
</dbReference>
<organism evidence="1 2">
    <name type="scientific">Dallia pectoralis</name>
    <name type="common">Alaska blackfish</name>
    <dbReference type="NCBI Taxonomy" id="75939"/>
    <lineage>
        <taxon>Eukaryota</taxon>
        <taxon>Metazoa</taxon>
        <taxon>Chordata</taxon>
        <taxon>Craniata</taxon>
        <taxon>Vertebrata</taxon>
        <taxon>Euteleostomi</taxon>
        <taxon>Actinopterygii</taxon>
        <taxon>Neopterygii</taxon>
        <taxon>Teleostei</taxon>
        <taxon>Protacanthopterygii</taxon>
        <taxon>Esociformes</taxon>
        <taxon>Umbridae</taxon>
        <taxon>Dallia</taxon>
    </lineage>
</organism>
<keyword evidence="2" id="KW-1185">Reference proteome</keyword>
<gene>
    <name evidence="1" type="ORF">DPEC_G00336940</name>
</gene>
<name>A0ACC2F7C8_DALPE</name>
<protein>
    <submittedName>
        <fullName evidence="1">Uncharacterized protein</fullName>
    </submittedName>
</protein>
<evidence type="ECO:0000313" key="2">
    <source>
        <dbReference type="Proteomes" id="UP001157502"/>
    </source>
</evidence>